<reference evidence="2" key="2">
    <citation type="journal article" date="2023" name="IMA Fungus">
        <title>Comparative genomic study of the Penicillium genus elucidates a diverse pangenome and 15 lateral gene transfer events.</title>
        <authorList>
            <person name="Petersen C."/>
            <person name="Sorensen T."/>
            <person name="Nielsen M.R."/>
            <person name="Sondergaard T.E."/>
            <person name="Sorensen J.L."/>
            <person name="Fitzpatrick D.A."/>
            <person name="Frisvad J.C."/>
            <person name="Nielsen K.L."/>
        </authorList>
    </citation>
    <scope>NUCLEOTIDE SEQUENCE</scope>
    <source>
        <strain evidence="2">IBT 3081</strain>
    </source>
</reference>
<feature type="domain" description="Lipocalin-like" evidence="1">
    <location>
        <begin position="12"/>
        <end position="152"/>
    </location>
</feature>
<proteinExistence type="predicted"/>
<evidence type="ECO:0000313" key="2">
    <source>
        <dbReference type="EMBL" id="KAJ5371781.1"/>
    </source>
</evidence>
<comment type="caution">
    <text evidence="2">The sequence shown here is derived from an EMBL/GenBank/DDBJ whole genome shotgun (WGS) entry which is preliminary data.</text>
</comment>
<dbReference type="GeneID" id="81460700"/>
<name>A0A9W9S4B6_9EURO</name>
<sequence length="158" mass="17535">MSSLIETRQSLVGTWILVEYKATDTETGQVIHPMGPKAQGFLIYSADGFVSAHLMQPGAPAFSGNDMERGTQEELAESMKHYLAYCGRYNLEEVNGAIKVKHNMEVASFPNWLGNEQGRLVTLNGNNLELDTANVYLIDGQYVRGSLVWRKAQSTADY</sequence>
<protein>
    <recommendedName>
        <fullName evidence="1">Lipocalin-like domain-containing protein</fullName>
    </recommendedName>
</protein>
<accession>A0A9W9S4B6</accession>
<dbReference type="InterPro" id="IPR024311">
    <property type="entry name" value="Lipocalin-like"/>
</dbReference>
<dbReference type="Proteomes" id="UP001147752">
    <property type="component" value="Unassembled WGS sequence"/>
</dbReference>
<dbReference type="Pfam" id="PF13924">
    <property type="entry name" value="Lipocalin_5"/>
    <property type="match status" value="1"/>
</dbReference>
<gene>
    <name evidence="2" type="ORF">N7517_003787</name>
</gene>
<dbReference type="EMBL" id="JAPZBT010000002">
    <property type="protein sequence ID" value="KAJ5371781.1"/>
    <property type="molecule type" value="Genomic_DNA"/>
</dbReference>
<evidence type="ECO:0000259" key="1">
    <source>
        <dbReference type="Pfam" id="PF13924"/>
    </source>
</evidence>
<reference evidence="2" key="1">
    <citation type="submission" date="2022-12" db="EMBL/GenBank/DDBJ databases">
        <authorList>
            <person name="Petersen C."/>
        </authorList>
    </citation>
    <scope>NUCLEOTIDE SEQUENCE</scope>
    <source>
        <strain evidence="2">IBT 3081</strain>
    </source>
</reference>
<dbReference type="OrthoDB" id="3904217at2759"/>
<organism evidence="2 3">
    <name type="scientific">Penicillium concentricum</name>
    <dbReference type="NCBI Taxonomy" id="293559"/>
    <lineage>
        <taxon>Eukaryota</taxon>
        <taxon>Fungi</taxon>
        <taxon>Dikarya</taxon>
        <taxon>Ascomycota</taxon>
        <taxon>Pezizomycotina</taxon>
        <taxon>Eurotiomycetes</taxon>
        <taxon>Eurotiomycetidae</taxon>
        <taxon>Eurotiales</taxon>
        <taxon>Aspergillaceae</taxon>
        <taxon>Penicillium</taxon>
    </lineage>
</organism>
<dbReference type="AlphaFoldDB" id="A0A9W9S4B6"/>
<dbReference type="RefSeq" id="XP_056577767.1">
    <property type="nucleotide sequence ID" value="XM_056721517.1"/>
</dbReference>
<keyword evidence="3" id="KW-1185">Reference proteome</keyword>
<evidence type="ECO:0000313" key="3">
    <source>
        <dbReference type="Proteomes" id="UP001147752"/>
    </source>
</evidence>